<comment type="caution">
    <text evidence="1">The sequence shown here is derived from an EMBL/GenBank/DDBJ whole genome shotgun (WGS) entry which is preliminary data.</text>
</comment>
<evidence type="ECO:0000313" key="1">
    <source>
        <dbReference type="EMBL" id="GCL35749.1"/>
    </source>
</evidence>
<protein>
    <submittedName>
        <fullName evidence="1">Uncharacterized protein</fullName>
    </submittedName>
</protein>
<dbReference type="AlphaFoldDB" id="A0A479ZSU4"/>
<organism evidence="1 2">
    <name type="scientific">Sphaerospermopsis reniformis</name>
    <dbReference type="NCBI Taxonomy" id="531300"/>
    <lineage>
        <taxon>Bacteria</taxon>
        <taxon>Bacillati</taxon>
        <taxon>Cyanobacteriota</taxon>
        <taxon>Cyanophyceae</taxon>
        <taxon>Nostocales</taxon>
        <taxon>Aphanizomenonaceae</taxon>
        <taxon>Sphaerospermopsis</taxon>
    </lineage>
</organism>
<dbReference type="Proteomes" id="UP000300142">
    <property type="component" value="Unassembled WGS sequence"/>
</dbReference>
<proteinExistence type="predicted"/>
<accession>A0A479ZSU4</accession>
<name>A0A479ZSU4_9CYAN</name>
<gene>
    <name evidence="1" type="ORF">SR1949_08470</name>
</gene>
<reference evidence="2" key="1">
    <citation type="submission" date="2019-02" db="EMBL/GenBank/DDBJ databases">
        <title>Draft genome sequence of Sphaerospermopsis reniformis NIES-1949.</title>
        <authorList>
            <person name="Yamaguchi H."/>
            <person name="Suzuki S."/>
            <person name="Kawachi M."/>
        </authorList>
    </citation>
    <scope>NUCLEOTIDE SEQUENCE [LARGE SCALE GENOMIC DNA]</scope>
    <source>
        <strain evidence="2">NIES-1949</strain>
    </source>
</reference>
<dbReference type="EMBL" id="BJCE01000017">
    <property type="protein sequence ID" value="GCL35749.1"/>
    <property type="molecule type" value="Genomic_DNA"/>
</dbReference>
<dbReference type="RefSeq" id="WP_190651170.1">
    <property type="nucleotide sequence ID" value="NZ_BJCE01000017.1"/>
</dbReference>
<sequence>MKLPTTFQELDLTGFNIETKQYNSITREMLDIACAVLQKNQIGIVTRSVQSALKYIYGIGGSADTVCYLLKEWRADNLAVLKQSKTHNNLITAILELSNDGVLDESDIPGDFLDSMRQLVIAIYKLAYQNADTTVSGDRIKHLITENDVLKQQLIDFPQLQLELNFYKSECERQRSELKEAYINLNQQKLIESEDDL</sequence>
<keyword evidence="2" id="KW-1185">Reference proteome</keyword>
<evidence type="ECO:0000313" key="2">
    <source>
        <dbReference type="Proteomes" id="UP000300142"/>
    </source>
</evidence>